<dbReference type="OrthoDB" id="2158714at2759"/>
<evidence type="ECO:0008006" key="4">
    <source>
        <dbReference type="Google" id="ProtNLM"/>
    </source>
</evidence>
<dbReference type="InterPro" id="IPR013640">
    <property type="entry name" value="Vfa1"/>
</dbReference>
<dbReference type="AlphaFoldDB" id="A0A9W7ZW41"/>
<feature type="region of interest" description="Disordered" evidence="1">
    <location>
        <begin position="68"/>
        <end position="127"/>
    </location>
</feature>
<dbReference type="GO" id="GO:0007034">
    <property type="term" value="P:vacuolar transport"/>
    <property type="evidence" value="ECO:0007669"/>
    <property type="project" value="TreeGrafter"/>
</dbReference>
<sequence>MAQVPFPNVYRLRTARGEGSCVICFKVTPALLITTNVEGAKDWFYCCAAHVKDPNVCTCLNPPPAPPPPAISSPSGNSKAKDKKGKSAGDKEEDKPKGGKAEDKSEEKSEGGKLTDTIPGTFPTASTPAVVTPAETLRGPFNFALHRSLFYFRESEYRKKVDQQRAAELAKRFPDVPSTLPTRR</sequence>
<evidence type="ECO:0000256" key="1">
    <source>
        <dbReference type="SAM" id="MobiDB-lite"/>
    </source>
</evidence>
<accession>A0A9W7ZW41</accession>
<protein>
    <recommendedName>
        <fullName evidence="4">VPS4-associated protein 1</fullName>
    </recommendedName>
</protein>
<keyword evidence="3" id="KW-1185">Reference proteome</keyword>
<dbReference type="PANTHER" id="PTHR28218">
    <property type="entry name" value="VPS4-ASSOCIATED PROTEIN 1"/>
    <property type="match status" value="1"/>
</dbReference>
<dbReference type="Proteomes" id="UP001150569">
    <property type="component" value="Unassembled WGS sequence"/>
</dbReference>
<organism evidence="2 3">
    <name type="scientific">Tieghemiomyces parasiticus</name>
    <dbReference type="NCBI Taxonomy" id="78921"/>
    <lineage>
        <taxon>Eukaryota</taxon>
        <taxon>Fungi</taxon>
        <taxon>Fungi incertae sedis</taxon>
        <taxon>Zoopagomycota</taxon>
        <taxon>Kickxellomycotina</taxon>
        <taxon>Dimargaritomycetes</taxon>
        <taxon>Dimargaritales</taxon>
        <taxon>Dimargaritaceae</taxon>
        <taxon>Tieghemiomyces</taxon>
    </lineage>
</organism>
<proteinExistence type="predicted"/>
<name>A0A9W7ZW41_9FUNG</name>
<dbReference type="Pfam" id="PF08432">
    <property type="entry name" value="Vfa1"/>
    <property type="match status" value="1"/>
</dbReference>
<comment type="caution">
    <text evidence="2">The sequence shown here is derived from an EMBL/GenBank/DDBJ whole genome shotgun (WGS) entry which is preliminary data.</text>
</comment>
<feature type="compositionally biased region" description="Basic and acidic residues" evidence="1">
    <location>
        <begin position="85"/>
        <end position="113"/>
    </location>
</feature>
<dbReference type="EMBL" id="JANBPT010000879">
    <property type="protein sequence ID" value="KAJ1911934.1"/>
    <property type="molecule type" value="Genomic_DNA"/>
</dbReference>
<reference evidence="2" key="1">
    <citation type="submission" date="2022-07" db="EMBL/GenBank/DDBJ databases">
        <title>Phylogenomic reconstructions and comparative analyses of Kickxellomycotina fungi.</title>
        <authorList>
            <person name="Reynolds N.K."/>
            <person name="Stajich J.E."/>
            <person name="Barry K."/>
            <person name="Grigoriev I.V."/>
            <person name="Crous P."/>
            <person name="Smith M.E."/>
        </authorList>
    </citation>
    <scope>NUCLEOTIDE SEQUENCE</scope>
    <source>
        <strain evidence="2">RSA 861</strain>
    </source>
</reference>
<evidence type="ECO:0000313" key="3">
    <source>
        <dbReference type="Proteomes" id="UP001150569"/>
    </source>
</evidence>
<gene>
    <name evidence="2" type="ORF">IWQ60_009908</name>
</gene>
<dbReference type="PANTHER" id="PTHR28218:SF1">
    <property type="entry name" value="VPS4-ASSOCIATED PROTEIN 1"/>
    <property type="match status" value="1"/>
</dbReference>
<evidence type="ECO:0000313" key="2">
    <source>
        <dbReference type="EMBL" id="KAJ1911934.1"/>
    </source>
</evidence>
<dbReference type="GO" id="GO:0005768">
    <property type="term" value="C:endosome"/>
    <property type="evidence" value="ECO:0007669"/>
    <property type="project" value="TreeGrafter"/>
</dbReference>